<keyword evidence="1" id="KW-0472">Membrane</keyword>
<accession>A0ABQ1JJB2</accession>
<protein>
    <submittedName>
        <fullName evidence="2">Uncharacterized protein</fullName>
    </submittedName>
</protein>
<name>A0ABQ1JJB2_9PROT</name>
<dbReference type="Proteomes" id="UP000628854">
    <property type="component" value="Unassembled WGS sequence"/>
</dbReference>
<feature type="transmembrane region" description="Helical" evidence="1">
    <location>
        <begin position="20"/>
        <end position="38"/>
    </location>
</feature>
<proteinExistence type="predicted"/>
<dbReference type="RefSeq" id="WP_084392789.1">
    <property type="nucleotide sequence ID" value="NZ_BMKF01000002.1"/>
</dbReference>
<evidence type="ECO:0000313" key="3">
    <source>
        <dbReference type="Proteomes" id="UP000628854"/>
    </source>
</evidence>
<keyword evidence="1" id="KW-0812">Transmembrane</keyword>
<gene>
    <name evidence="2" type="ORF">GCM10011503_18060</name>
</gene>
<organism evidence="2 3">
    <name type="scientific">Henriciella pelagia</name>
    <dbReference type="NCBI Taxonomy" id="1977912"/>
    <lineage>
        <taxon>Bacteria</taxon>
        <taxon>Pseudomonadati</taxon>
        <taxon>Pseudomonadota</taxon>
        <taxon>Alphaproteobacteria</taxon>
        <taxon>Hyphomonadales</taxon>
        <taxon>Hyphomonadaceae</taxon>
        <taxon>Henriciella</taxon>
    </lineage>
</organism>
<reference evidence="3" key="1">
    <citation type="journal article" date="2019" name="Int. J. Syst. Evol. Microbiol.">
        <title>The Global Catalogue of Microorganisms (GCM) 10K type strain sequencing project: providing services to taxonomists for standard genome sequencing and annotation.</title>
        <authorList>
            <consortium name="The Broad Institute Genomics Platform"/>
            <consortium name="The Broad Institute Genome Sequencing Center for Infectious Disease"/>
            <person name="Wu L."/>
            <person name="Ma J."/>
        </authorList>
    </citation>
    <scope>NUCLEOTIDE SEQUENCE [LARGE SCALE GENOMIC DNA]</scope>
    <source>
        <strain evidence="3">CGMCC 1.15928</strain>
    </source>
</reference>
<keyword evidence="1" id="KW-1133">Transmembrane helix</keyword>
<evidence type="ECO:0000313" key="2">
    <source>
        <dbReference type="EMBL" id="GGB69790.1"/>
    </source>
</evidence>
<keyword evidence="3" id="KW-1185">Reference proteome</keyword>
<sequence>MAQSDEPVKTKHYYGGQVGLAIVAISVCAVCGVAWLAASPGSGNGALSYSSASEPQSVISVYDSANVSEPVVVTVPVPEDEIFRTTSVGRTATGQDSSAGGSSAIVAAAVQYAIIVKFDAEPALEEIGQNFRKDPEGSRARFRAWAAGKPALEGLKLERASYSGELLLTGSGSRSLRTVISEIEAMDNVAYVEPDYSAKAGKEE</sequence>
<dbReference type="EMBL" id="BMKF01000002">
    <property type="protein sequence ID" value="GGB69790.1"/>
    <property type="molecule type" value="Genomic_DNA"/>
</dbReference>
<comment type="caution">
    <text evidence="2">The sequence shown here is derived from an EMBL/GenBank/DDBJ whole genome shotgun (WGS) entry which is preliminary data.</text>
</comment>
<evidence type="ECO:0000256" key="1">
    <source>
        <dbReference type="SAM" id="Phobius"/>
    </source>
</evidence>